<dbReference type="InterPro" id="IPR057227">
    <property type="entry name" value="DUF7905"/>
</dbReference>
<dbReference type="EMBL" id="JEMT01017374">
    <property type="protein sequence ID" value="EXX68227.1"/>
    <property type="molecule type" value="Genomic_DNA"/>
</dbReference>
<protein>
    <recommendedName>
        <fullName evidence="2">DUF7905 domain-containing protein</fullName>
    </recommendedName>
</protein>
<organism evidence="3 4">
    <name type="scientific">Rhizophagus irregularis (strain DAOM 197198w)</name>
    <name type="common">Glomus intraradices</name>
    <dbReference type="NCBI Taxonomy" id="1432141"/>
    <lineage>
        <taxon>Eukaryota</taxon>
        <taxon>Fungi</taxon>
        <taxon>Fungi incertae sedis</taxon>
        <taxon>Mucoromycota</taxon>
        <taxon>Glomeromycotina</taxon>
        <taxon>Glomeromycetes</taxon>
        <taxon>Glomerales</taxon>
        <taxon>Glomeraceae</taxon>
        <taxon>Rhizophagus</taxon>
    </lineage>
</organism>
<evidence type="ECO:0000313" key="3">
    <source>
        <dbReference type="EMBL" id="EXX68227.1"/>
    </source>
</evidence>
<dbReference type="OrthoDB" id="7875889at2759"/>
<comment type="caution">
    <text evidence="3">The sequence shown here is derived from an EMBL/GenBank/DDBJ whole genome shotgun (WGS) entry which is preliminary data.</text>
</comment>
<feature type="region of interest" description="Disordered" evidence="1">
    <location>
        <begin position="88"/>
        <end position="107"/>
    </location>
</feature>
<dbReference type="OMA" id="VNIDWTI"/>
<accession>A0A015JFF2</accession>
<evidence type="ECO:0000313" key="4">
    <source>
        <dbReference type="Proteomes" id="UP000022910"/>
    </source>
</evidence>
<dbReference type="Pfam" id="PF25482">
    <property type="entry name" value="DUF7905"/>
    <property type="match status" value="1"/>
</dbReference>
<keyword evidence="4" id="KW-1185">Reference proteome</keyword>
<dbReference type="STRING" id="1432141.A0A015JFF2"/>
<feature type="domain" description="DUF7905" evidence="2">
    <location>
        <begin position="411"/>
        <end position="692"/>
    </location>
</feature>
<reference evidence="3 4" key="1">
    <citation type="submission" date="2014-02" db="EMBL/GenBank/DDBJ databases">
        <title>Single nucleus genome sequencing reveals high similarity among nuclei of an endomycorrhizal fungus.</title>
        <authorList>
            <person name="Lin K."/>
            <person name="Geurts R."/>
            <person name="Zhang Z."/>
            <person name="Limpens E."/>
            <person name="Saunders D.G."/>
            <person name="Mu D."/>
            <person name="Pang E."/>
            <person name="Cao H."/>
            <person name="Cha H."/>
            <person name="Lin T."/>
            <person name="Zhou Q."/>
            <person name="Shang Y."/>
            <person name="Li Y."/>
            <person name="Ivanov S."/>
            <person name="Sharma T."/>
            <person name="Velzen R.V."/>
            <person name="Ruijter N.D."/>
            <person name="Aanen D.K."/>
            <person name="Win J."/>
            <person name="Kamoun S."/>
            <person name="Bisseling T."/>
            <person name="Huang S."/>
        </authorList>
    </citation>
    <scope>NUCLEOTIDE SEQUENCE [LARGE SCALE GENOMIC DNA]</scope>
    <source>
        <strain evidence="4">DAOM197198w</strain>
    </source>
</reference>
<dbReference type="Proteomes" id="UP000022910">
    <property type="component" value="Unassembled WGS sequence"/>
</dbReference>
<feature type="compositionally biased region" description="Polar residues" evidence="1">
    <location>
        <begin position="333"/>
        <end position="342"/>
    </location>
</feature>
<proteinExistence type="predicted"/>
<sequence>MSVLYSIRTMWEWKDDDIEKIEEMCRRIGREHNTEIKYIRDKQSYEIEGDEHKNLDESRDELLKALNLMARSATQSLIIPRRSKKIKSKPAKVDLPPGLPPPLPFEKENVPTMTQEQEAEDTGLEDGVFKFNPRVKESDFPEIFGWNRKEAFFTTCDYWNDICKECGVMGEIIEEKKKVVFNKGRERDVEEAIKRLAQLQENFLQPKFNHLHVPLVHYPNQYTLFKLYFCHILKHPYFSKTMKLDIKDFYVLVPATLDPLTQKYLLPQELPESTLLRSYDDNQFNRQWQENNENNREEKSTKGKAKAVSPNDDFYDSSSRNWGSISRPEETKWSQNAPNTKSMDAFPALSANRRSSNSGRPYPPENQRRPINEGSLIDLDDEPPVIKRAIRQQNPNKNNYSGAENRPTIGKMVRDYNFAKMIDALSERLEYARVCKGEVRFFGSLGKAYFTKVNEVVNGKLWDYTELKDIIVSGHGVNPRFNEIATYDSNLISGFIDVLGSTPINKSKSAYYEIKAKARNAPQGPMSEVFMYVNMGFVSLEKVMLNWEPLVNIDWTILDRKVDFSAVLTSRRAIRHDVKPFSTFIKKISVSPNNRSISFEDVKDFLEVKSINFKQVTKFKLHYPFIAEVSRIERLEITDQPNSIKKIGKTGPKNRVHYTIEVYNDNHREAFKQNMSLGSGEIAKWTVDNILGESPHRNNLVELVKTMLLLVERCHKVAELRSQQIVAETSEM</sequence>
<name>A0A015JFF2_RHIIW</name>
<gene>
    <name evidence="3" type="ORF">RirG_107040</name>
</gene>
<dbReference type="AlphaFoldDB" id="A0A015JFF2"/>
<evidence type="ECO:0000259" key="2">
    <source>
        <dbReference type="Pfam" id="PF25482"/>
    </source>
</evidence>
<dbReference type="HOGENOM" id="CLU_024524_0_0_1"/>
<evidence type="ECO:0000256" key="1">
    <source>
        <dbReference type="SAM" id="MobiDB-lite"/>
    </source>
</evidence>
<feature type="region of interest" description="Disordered" evidence="1">
    <location>
        <begin position="288"/>
        <end position="379"/>
    </location>
</feature>